<reference evidence="2 3" key="1">
    <citation type="submission" date="2013-09" db="EMBL/GenBank/DDBJ databases">
        <title>Whole genome shotgun sequence of Novosphingobium tardaugens NBRC 16725.</title>
        <authorList>
            <person name="Isaki S."/>
            <person name="Hosoyama A."/>
            <person name="Tsuchikane K."/>
            <person name="Katsumata H."/>
            <person name="Ando Y."/>
            <person name="Yamazaki S."/>
            <person name="Fujita N."/>
        </authorList>
    </citation>
    <scope>NUCLEOTIDE SEQUENCE [LARGE SCALE GENOMIC DNA]</scope>
    <source>
        <strain evidence="2 3">NBRC 16725</strain>
    </source>
</reference>
<gene>
    <name evidence="2" type="ORF">NT2_05_03910</name>
</gene>
<comment type="caution">
    <text evidence="2">The sequence shown here is derived from an EMBL/GenBank/DDBJ whole genome shotgun (WGS) entry which is preliminary data.</text>
</comment>
<protein>
    <recommendedName>
        <fullName evidence="1">ABC-type uncharacterized transport system domain-containing protein</fullName>
    </recommendedName>
</protein>
<dbReference type="EMBL" id="BASZ01000005">
    <property type="protein sequence ID" value="GAD49470.1"/>
    <property type="molecule type" value="Genomic_DNA"/>
</dbReference>
<dbReference type="SUPFAM" id="SSF52317">
    <property type="entry name" value="Class I glutamine amidotransferase-like"/>
    <property type="match status" value="1"/>
</dbReference>
<dbReference type="KEGG" id="ntd:EGO55_13205"/>
<proteinExistence type="predicted"/>
<feature type="domain" description="ABC-type uncharacterised transport system" evidence="1">
    <location>
        <begin position="65"/>
        <end position="164"/>
    </location>
</feature>
<dbReference type="RefSeq" id="WP_021690376.1">
    <property type="nucleotide sequence ID" value="NZ_BASZ01000005.1"/>
</dbReference>
<dbReference type="InterPro" id="IPR029062">
    <property type="entry name" value="Class_I_gatase-like"/>
</dbReference>
<dbReference type="Gene3D" id="3.40.50.880">
    <property type="match status" value="1"/>
</dbReference>
<accession>U2YLE8</accession>
<dbReference type="Pfam" id="PF09822">
    <property type="entry name" value="ABC_transp_aux"/>
    <property type="match status" value="1"/>
</dbReference>
<name>U2YLE8_9SPHN</name>
<evidence type="ECO:0000259" key="1">
    <source>
        <dbReference type="Pfam" id="PF09822"/>
    </source>
</evidence>
<sequence>MARRSRNLAALLLVLVLVVLAAAAWAMREPRDKPVLGLFSTLPIYWGEAEDLNALLVLDGHTHWVRTLLERDYTLRPLDVIGGASQPVPLDKISYLVLAQPRALAPAENVALDRWVRGGGRLLLFADPMLTEHSHFALGDPRRPHGVVLLSPILRRWGLDLQFDDAQPAGVHAVPLFGLSLPVDLPGRFRLLPQGEGTGACTLHGAGLAAECTIGKGRVLILADAAVLDGENAGRAAREAALTALTARIFRDN</sequence>
<keyword evidence="3" id="KW-1185">Reference proteome</keyword>
<evidence type="ECO:0000313" key="2">
    <source>
        <dbReference type="EMBL" id="GAD49470.1"/>
    </source>
</evidence>
<evidence type="ECO:0000313" key="3">
    <source>
        <dbReference type="Proteomes" id="UP000016568"/>
    </source>
</evidence>
<organism evidence="2 3">
    <name type="scientific">Caenibius tardaugens NBRC 16725</name>
    <dbReference type="NCBI Taxonomy" id="1219035"/>
    <lineage>
        <taxon>Bacteria</taxon>
        <taxon>Pseudomonadati</taxon>
        <taxon>Pseudomonadota</taxon>
        <taxon>Alphaproteobacteria</taxon>
        <taxon>Sphingomonadales</taxon>
        <taxon>Erythrobacteraceae</taxon>
        <taxon>Caenibius</taxon>
    </lineage>
</organism>
<dbReference type="InterPro" id="IPR019196">
    <property type="entry name" value="ABC_transp_unknown"/>
</dbReference>
<dbReference type="Proteomes" id="UP000016568">
    <property type="component" value="Unassembled WGS sequence"/>
</dbReference>
<dbReference type="AlphaFoldDB" id="U2YLE8"/>
<dbReference type="eggNOG" id="COG3225">
    <property type="taxonomic scope" value="Bacteria"/>
</dbReference>
<dbReference type="OrthoDB" id="7390937at2"/>